<comment type="caution">
    <text evidence="1">The sequence shown here is derived from an EMBL/GenBank/DDBJ whole genome shotgun (WGS) entry which is preliminary data.</text>
</comment>
<dbReference type="GO" id="GO:0031072">
    <property type="term" value="F:heat shock protein binding"/>
    <property type="evidence" value="ECO:0007669"/>
    <property type="project" value="InterPro"/>
</dbReference>
<evidence type="ECO:0000313" key="1">
    <source>
        <dbReference type="EMBL" id="HFK20027.1"/>
    </source>
</evidence>
<name>A0A7C3F9V1_9CREN</name>
<gene>
    <name evidence="1" type="ORF">ENS19_01970</name>
</gene>
<sequence>MGINDTNAYAMQSLLNQNKLENLFARFNKTLDKCSSLPTDEERLELESSYRELRQMLFDMTLFLNKWENEYHSDPQKPCGYCNGTGTIEKKRYKDIEQICPICQGKKRAEGKFCSACGGKGTISKKTRDIEGMIEYVDATCPDCQGVGLRYCDTCKGRGKIINNQVILEKATCTSCNGTGLKGVVNPNTAQGYQDLLKIVLHIQNYILSLKTYKMDIYNILISTRE</sequence>
<dbReference type="EMBL" id="DSTX01000002">
    <property type="protein sequence ID" value="HFK20027.1"/>
    <property type="molecule type" value="Genomic_DNA"/>
</dbReference>
<accession>A0A7C3F9V1</accession>
<evidence type="ECO:0008006" key="2">
    <source>
        <dbReference type="Google" id="ProtNLM"/>
    </source>
</evidence>
<dbReference type="InterPro" id="IPR036410">
    <property type="entry name" value="HSP_DnaJ_Cys-rich_dom_sf"/>
</dbReference>
<dbReference type="Gene3D" id="2.10.230.10">
    <property type="entry name" value="Heat shock protein DnaJ, cysteine-rich domain"/>
    <property type="match status" value="1"/>
</dbReference>
<dbReference type="CDD" id="cd10719">
    <property type="entry name" value="DnaJ_zf"/>
    <property type="match status" value="1"/>
</dbReference>
<dbReference type="SUPFAM" id="SSF57938">
    <property type="entry name" value="DnaJ/Hsp40 cysteine-rich domain"/>
    <property type="match status" value="2"/>
</dbReference>
<dbReference type="AlphaFoldDB" id="A0A7C3F9V1"/>
<dbReference type="GO" id="GO:0051082">
    <property type="term" value="F:unfolded protein binding"/>
    <property type="evidence" value="ECO:0007669"/>
    <property type="project" value="InterPro"/>
</dbReference>
<proteinExistence type="predicted"/>
<protein>
    <recommendedName>
        <fullName evidence="2">CR-type domain-containing protein</fullName>
    </recommendedName>
</protein>
<dbReference type="InterPro" id="IPR001305">
    <property type="entry name" value="HSP_DnaJ_Cys-rich_dom"/>
</dbReference>
<organism evidence="1">
    <name type="scientific">Candidatus Methanomethylicus mesodigestus</name>
    <dbReference type="NCBI Taxonomy" id="1867258"/>
    <lineage>
        <taxon>Archaea</taxon>
        <taxon>Thermoproteota</taxon>
        <taxon>Methanosuratincolia</taxon>
        <taxon>Candidatus Methanomethylicales</taxon>
        <taxon>Candidatus Methanomethylicaceae</taxon>
        <taxon>Candidatus Methanomethylicus</taxon>
    </lineage>
</organism>
<reference evidence="1" key="1">
    <citation type="journal article" date="2020" name="mSystems">
        <title>Genome- and Community-Level Interaction Insights into Carbon Utilization and Element Cycling Functions of Hydrothermarchaeota in Hydrothermal Sediment.</title>
        <authorList>
            <person name="Zhou Z."/>
            <person name="Liu Y."/>
            <person name="Xu W."/>
            <person name="Pan J."/>
            <person name="Luo Z.H."/>
            <person name="Li M."/>
        </authorList>
    </citation>
    <scope>NUCLEOTIDE SEQUENCE [LARGE SCALE GENOMIC DNA]</scope>
    <source>
        <strain evidence="1">SpSt-468</strain>
    </source>
</reference>